<evidence type="ECO:0000256" key="1">
    <source>
        <dbReference type="SAM" id="Phobius"/>
    </source>
</evidence>
<dbReference type="Proteomes" id="UP000518300">
    <property type="component" value="Unassembled WGS sequence"/>
</dbReference>
<feature type="transmembrane region" description="Helical" evidence="1">
    <location>
        <begin position="375"/>
        <end position="395"/>
    </location>
</feature>
<sequence>MKAQSASLLRLDGASLAALRERRLLTLAFLLGLLATALRDPIFFLHPRFWAEEATVYFAMAFNDGGSALWRPALGYYSLIDNVAAQLAANVVPLEDAPLVTTLIALLVHAVPLWLVLFGRLSFLPTPWHRLVAAALVVVTPPWKEVLLNTINSQFHLALATALILLEDEAPLETGARWGRRLVLVVSGLSGPVSCFLVPLYLLRAVWRRRREHAAQAALLTVCALLEAGVVWHGRAEHAKRRAEFDPAMVATAVGTRVVVEPVLGSQWGREVVASIQAKRTTKVRSRNIGITVAVAVAVLSALLLVRRQPRGTAILHLGSALVLAVLCLVGSIGTVKSGYINVGGGERYFYAPGVLWNLLLLAVVRWGPSHFERARALVAGGLLAASLGVNILAVSRYSGHLDDMPRWREQVRRWREDPRQPLEVWPGGWFVHLNGQNAR</sequence>
<feature type="transmembrane region" description="Helical" evidence="1">
    <location>
        <begin position="289"/>
        <end position="308"/>
    </location>
</feature>
<feature type="transmembrane region" description="Helical" evidence="1">
    <location>
        <begin position="214"/>
        <end position="232"/>
    </location>
</feature>
<dbReference type="PROSITE" id="PS00210">
    <property type="entry name" value="HEMOCYANIN_2"/>
    <property type="match status" value="1"/>
</dbReference>
<evidence type="ECO:0008006" key="4">
    <source>
        <dbReference type="Google" id="ProtNLM"/>
    </source>
</evidence>
<keyword evidence="1" id="KW-1133">Transmembrane helix</keyword>
<reference evidence="2 3" key="1">
    <citation type="submission" date="2020-04" db="EMBL/GenBank/DDBJ databases">
        <title>Draft genome of Pyxidicoccus fallax type strain.</title>
        <authorList>
            <person name="Whitworth D.E."/>
        </authorList>
    </citation>
    <scope>NUCLEOTIDE SEQUENCE [LARGE SCALE GENOMIC DNA]</scope>
    <source>
        <strain evidence="2 3">DSM 14698</strain>
    </source>
</reference>
<evidence type="ECO:0000313" key="2">
    <source>
        <dbReference type="EMBL" id="NMO13524.1"/>
    </source>
</evidence>
<evidence type="ECO:0000313" key="3">
    <source>
        <dbReference type="Proteomes" id="UP000518300"/>
    </source>
</evidence>
<dbReference type="InterPro" id="IPR013788">
    <property type="entry name" value="Hemocyanin/hexamerin"/>
</dbReference>
<keyword evidence="3" id="KW-1185">Reference proteome</keyword>
<dbReference type="EMBL" id="JABBJJ010000004">
    <property type="protein sequence ID" value="NMO13524.1"/>
    <property type="molecule type" value="Genomic_DNA"/>
</dbReference>
<keyword evidence="1" id="KW-0472">Membrane</keyword>
<protein>
    <recommendedName>
        <fullName evidence="4">DUF2029 domain-containing protein</fullName>
    </recommendedName>
</protein>
<feature type="transmembrane region" description="Helical" evidence="1">
    <location>
        <begin position="99"/>
        <end position="121"/>
    </location>
</feature>
<feature type="transmembrane region" description="Helical" evidence="1">
    <location>
        <begin position="348"/>
        <end position="369"/>
    </location>
</feature>
<organism evidence="2 3">
    <name type="scientific">Pyxidicoccus fallax</name>
    <dbReference type="NCBI Taxonomy" id="394095"/>
    <lineage>
        <taxon>Bacteria</taxon>
        <taxon>Pseudomonadati</taxon>
        <taxon>Myxococcota</taxon>
        <taxon>Myxococcia</taxon>
        <taxon>Myxococcales</taxon>
        <taxon>Cystobacterineae</taxon>
        <taxon>Myxococcaceae</taxon>
        <taxon>Pyxidicoccus</taxon>
    </lineage>
</organism>
<gene>
    <name evidence="2" type="ORF">HG543_01425</name>
</gene>
<feature type="transmembrane region" description="Helical" evidence="1">
    <location>
        <begin position="182"/>
        <end position="202"/>
    </location>
</feature>
<dbReference type="AlphaFoldDB" id="A0A848L488"/>
<comment type="caution">
    <text evidence="2">The sequence shown here is derived from an EMBL/GenBank/DDBJ whole genome shotgun (WGS) entry which is preliminary data.</text>
</comment>
<feature type="transmembrane region" description="Helical" evidence="1">
    <location>
        <begin position="314"/>
        <end position="336"/>
    </location>
</feature>
<name>A0A848L488_9BACT</name>
<keyword evidence="1" id="KW-0812">Transmembrane</keyword>
<accession>A0A848L488</accession>
<dbReference type="RefSeq" id="WP_169342804.1">
    <property type="nucleotide sequence ID" value="NZ_JABBJJ010000004.1"/>
</dbReference>
<proteinExistence type="predicted"/>